<comment type="caution">
    <text evidence="3">The sequence shown here is derived from an EMBL/GenBank/DDBJ whole genome shotgun (WGS) entry which is preliminary data.</text>
</comment>
<evidence type="ECO:0008006" key="5">
    <source>
        <dbReference type="Google" id="ProtNLM"/>
    </source>
</evidence>
<feature type="chain" id="PRO_5038335606" description="DUF3558 domain-containing protein" evidence="2">
    <location>
        <begin position="19"/>
        <end position="170"/>
    </location>
</feature>
<accession>A0A3S0X8J0</accession>
<keyword evidence="2" id="KW-0732">Signal</keyword>
<feature type="region of interest" description="Disordered" evidence="1">
    <location>
        <begin position="134"/>
        <end position="165"/>
    </location>
</feature>
<gene>
    <name evidence="3" type="ORF">ELQ94_14365</name>
</gene>
<dbReference type="PROSITE" id="PS51257">
    <property type="entry name" value="PROKAR_LIPOPROTEIN"/>
    <property type="match status" value="1"/>
</dbReference>
<sequence>MRRSLFAPLAIAAAVALAGCSYGSPVPDADVFACSEGATNTACPEIGTVDFDGMLAEWEAHVATLELPAGAELQPPRESDLGDEEQGYEEGFGESVAHHQVMCAWKGEWLVLEDKQSPEAVDAIEYLRGLVETDESTSDSLAPMRDLDAAAGGDPDGLQSDYDLNCAVPA</sequence>
<dbReference type="RefSeq" id="WP_127051053.1">
    <property type="nucleotide sequence ID" value="NZ_RZGZ01000004.1"/>
</dbReference>
<keyword evidence="4" id="KW-1185">Reference proteome</keyword>
<evidence type="ECO:0000313" key="3">
    <source>
        <dbReference type="EMBL" id="RUQ98200.1"/>
    </source>
</evidence>
<proteinExistence type="predicted"/>
<evidence type="ECO:0000313" key="4">
    <source>
        <dbReference type="Proteomes" id="UP000274909"/>
    </source>
</evidence>
<evidence type="ECO:0000256" key="1">
    <source>
        <dbReference type="SAM" id="MobiDB-lite"/>
    </source>
</evidence>
<name>A0A3S0X8J0_9MICO</name>
<dbReference type="EMBL" id="RZGZ01000004">
    <property type="protein sequence ID" value="RUQ98200.1"/>
    <property type="molecule type" value="Genomic_DNA"/>
</dbReference>
<reference evidence="3 4" key="1">
    <citation type="submission" date="2018-12" db="EMBL/GenBank/DDBJ databases">
        <authorList>
            <person name="Li F."/>
        </authorList>
    </citation>
    <scope>NUCLEOTIDE SEQUENCE [LARGE SCALE GENOMIC DNA]</scope>
    <source>
        <strain evidence="3 4">EGI 6500705</strain>
    </source>
</reference>
<dbReference type="AlphaFoldDB" id="A0A3S0X8J0"/>
<feature type="region of interest" description="Disordered" evidence="1">
    <location>
        <begin position="70"/>
        <end position="89"/>
    </location>
</feature>
<dbReference type="Proteomes" id="UP000274909">
    <property type="component" value="Unassembled WGS sequence"/>
</dbReference>
<evidence type="ECO:0000256" key="2">
    <source>
        <dbReference type="SAM" id="SignalP"/>
    </source>
</evidence>
<dbReference type="OrthoDB" id="5074707at2"/>
<feature type="signal peptide" evidence="2">
    <location>
        <begin position="1"/>
        <end position="18"/>
    </location>
</feature>
<organism evidence="3 4">
    <name type="scientific">Labedella endophytica</name>
    <dbReference type="NCBI Taxonomy" id="1523160"/>
    <lineage>
        <taxon>Bacteria</taxon>
        <taxon>Bacillati</taxon>
        <taxon>Actinomycetota</taxon>
        <taxon>Actinomycetes</taxon>
        <taxon>Micrococcales</taxon>
        <taxon>Microbacteriaceae</taxon>
        <taxon>Labedella</taxon>
    </lineage>
</organism>
<protein>
    <recommendedName>
        <fullName evidence="5">DUF3558 domain-containing protein</fullName>
    </recommendedName>
</protein>